<keyword evidence="1" id="KW-0472">Membrane</keyword>
<accession>A0AAV5PL75</accession>
<gene>
    <name evidence="2" type="ORF">ME0900_10290</name>
</gene>
<proteinExistence type="predicted"/>
<feature type="transmembrane region" description="Helical" evidence="1">
    <location>
        <begin position="12"/>
        <end position="29"/>
    </location>
</feature>
<dbReference type="AlphaFoldDB" id="A0AAV5PL75"/>
<keyword evidence="1" id="KW-1133">Transmembrane helix</keyword>
<comment type="caution">
    <text evidence="2">The sequence shown here is derived from an EMBL/GenBank/DDBJ whole genome shotgun (WGS) entry which is preliminary data.</text>
</comment>
<keyword evidence="1" id="KW-0812">Transmembrane</keyword>
<protein>
    <recommendedName>
        <fullName evidence="4">Holin</fullName>
    </recommendedName>
</protein>
<reference evidence="2" key="1">
    <citation type="submission" date="2023-04" db="EMBL/GenBank/DDBJ databases">
        <title>Draft genome sequences of Lactobacillus delbrueckii subsp. bulgaricus ME-900 and ME-901 with improved acid tolerance.</title>
        <authorList>
            <person name="Ishida T."/>
            <person name="Yamamoto E."/>
            <person name="Koizumi A."/>
            <person name="Fujiwara S."/>
            <person name="Makino S."/>
            <person name="Kano H."/>
            <person name="Kimura K."/>
        </authorList>
    </citation>
    <scope>NUCLEOTIDE SEQUENCE</scope>
    <source>
        <strain evidence="2">ME-900</strain>
    </source>
</reference>
<organism evidence="2 3">
    <name type="scientific">Lactobacillus delbrueckii subsp. bulgaricus</name>
    <dbReference type="NCBI Taxonomy" id="1585"/>
    <lineage>
        <taxon>Bacteria</taxon>
        <taxon>Bacillati</taxon>
        <taxon>Bacillota</taxon>
        <taxon>Bacilli</taxon>
        <taxon>Lactobacillales</taxon>
        <taxon>Lactobacillaceae</taxon>
        <taxon>Lactobacillus</taxon>
    </lineage>
</organism>
<evidence type="ECO:0000256" key="1">
    <source>
        <dbReference type="SAM" id="Phobius"/>
    </source>
</evidence>
<dbReference type="Proteomes" id="UP001165243">
    <property type="component" value="Unassembled WGS sequence"/>
</dbReference>
<name>A0AAV5PL75_LACDE</name>
<evidence type="ECO:0000313" key="3">
    <source>
        <dbReference type="Proteomes" id="UP001165243"/>
    </source>
</evidence>
<evidence type="ECO:0008006" key="4">
    <source>
        <dbReference type="Google" id="ProtNLM"/>
    </source>
</evidence>
<sequence length="70" mass="7938">MLSMNKFLDKAKSLGSFLVIFLILQYLFSKLALNIYLSNLLAGIASSIIFDWIAPKLGIEKHHADQVKER</sequence>
<evidence type="ECO:0000313" key="2">
    <source>
        <dbReference type="EMBL" id="GMB86656.1"/>
    </source>
</evidence>
<dbReference type="EMBL" id="BSWK01000012">
    <property type="protein sequence ID" value="GMB86656.1"/>
    <property type="molecule type" value="Genomic_DNA"/>
</dbReference>